<proteinExistence type="predicted"/>
<sequence length="600" mass="63668">MCGKKCCPNANDQCYNADGLFGFDSCCPSGSELYPPTGTKQVCCAPGTSGYTTAYGEYKCCDDAKCEVSSGVFQCCDSKQECKDMQLTPNTKKCCGTADIVCGDTCCNQYATCFNSDGEPFPLDSTKKQVCCPAGTEGYMNGQEPACCADDQYDHFHRCCPAGEDLCSTADGEVCCSLAAISAKCQIVGVKGDGDDVCCTDDRWTGTECCVEGVVFPEQPASGIQVCCNKKTQTPYLDKDTGVPKCCPKDRLDVYGRCCDQVSFCTDRPTSSCPVTHPAAAYWASSENKCCDSEHKWAEDENVCCSIFPVDCPGGGKKCCGTAELCQIEDGDPVCCPQGKWTGDDPTSTVKECCQGSTVPVKCKARDGDANPPTICCEEQVDCQYNENKDSDGNIIGYSCTVASCAPIPHCAIGQQTGINTDPPCCCKQCEDGFVPQCNSPSGSLDTGCNEAGGAGCGCTCPGLTCNAGQPNEFCCTTPGDFCYDKDGKPENGDEGCCPPARFTGKPDNQCCSSEASKYVGSYSLELYKCLVGDATYKCCDPWEECKPIKDSPYSVCCTKDQKLCGSECCSQDAKCYYPDGLLKPASCCKAGCESLMIVC</sequence>
<gene>
    <name evidence="1" type="ORF">COHA_004652</name>
</gene>
<organism evidence="1 2">
    <name type="scientific">Chlorella ohadii</name>
    <dbReference type="NCBI Taxonomy" id="2649997"/>
    <lineage>
        <taxon>Eukaryota</taxon>
        <taxon>Viridiplantae</taxon>
        <taxon>Chlorophyta</taxon>
        <taxon>core chlorophytes</taxon>
        <taxon>Trebouxiophyceae</taxon>
        <taxon>Chlorellales</taxon>
        <taxon>Chlorellaceae</taxon>
        <taxon>Chlorella clade</taxon>
        <taxon>Chlorella</taxon>
    </lineage>
</organism>
<accession>A0AAD5DQ07</accession>
<evidence type="ECO:0000313" key="2">
    <source>
        <dbReference type="Proteomes" id="UP001205105"/>
    </source>
</evidence>
<keyword evidence="2" id="KW-1185">Reference proteome</keyword>
<comment type="caution">
    <text evidence="1">The sequence shown here is derived from an EMBL/GenBank/DDBJ whole genome shotgun (WGS) entry which is preliminary data.</text>
</comment>
<dbReference type="EMBL" id="JADXDR010000061">
    <property type="protein sequence ID" value="KAI7841632.1"/>
    <property type="molecule type" value="Genomic_DNA"/>
</dbReference>
<dbReference type="Proteomes" id="UP001205105">
    <property type="component" value="Unassembled WGS sequence"/>
</dbReference>
<protein>
    <submittedName>
        <fullName evidence="1">Uncharacterized protein</fullName>
    </submittedName>
</protein>
<evidence type="ECO:0000313" key="1">
    <source>
        <dbReference type="EMBL" id="KAI7841632.1"/>
    </source>
</evidence>
<dbReference type="AlphaFoldDB" id="A0AAD5DQ07"/>
<name>A0AAD5DQ07_9CHLO</name>
<reference evidence="1" key="1">
    <citation type="submission" date="2020-11" db="EMBL/GenBank/DDBJ databases">
        <title>Chlorella ohadii genome sequencing and assembly.</title>
        <authorList>
            <person name="Murik O."/>
            <person name="Treves H."/>
            <person name="Kedem I."/>
            <person name="Shotland Y."/>
            <person name="Kaplan A."/>
        </authorList>
    </citation>
    <scope>NUCLEOTIDE SEQUENCE</scope>
    <source>
        <strain evidence="1">1</strain>
    </source>
</reference>